<dbReference type="PANTHER" id="PTHR33064">
    <property type="entry name" value="POL PROTEIN"/>
    <property type="match status" value="1"/>
</dbReference>
<dbReference type="InterPro" id="IPR051320">
    <property type="entry name" value="Viral_Replic_Matur_Polypro"/>
</dbReference>
<dbReference type="InterPro" id="IPR021109">
    <property type="entry name" value="Peptidase_aspartic_dom_sf"/>
</dbReference>
<sequence length="237" mass="26723">KVIHEFLYIPECPVPLLGRDLLSKLGAQVTFSPEERSTFQMDTMTYLLSLSIPPQDEWRLHDPPKEEPGLGGRQPPSPPRLAEHQAPVIIELKPGTIPVRKHQYLLPIGAWAGILPHINRLKQVGILVECQLVNQATVTLHPTVPNSYTLLSLLPPRTKVYTGLDLKDAFFYVRFTPASQPIFAFKWEDPVRGTKQQLIWTPPQGFKNSPAIFGEALASDLNSFHPEEYGCWLLQYG</sequence>
<feature type="region of interest" description="Disordered" evidence="3">
    <location>
        <begin position="57"/>
        <end position="81"/>
    </location>
</feature>
<evidence type="ECO:0000256" key="3">
    <source>
        <dbReference type="SAM" id="MobiDB-lite"/>
    </source>
</evidence>
<keyword evidence="2" id="KW-0378">Hydrolase</keyword>
<dbReference type="InterPro" id="IPR043502">
    <property type="entry name" value="DNA/RNA_pol_sf"/>
</dbReference>
<evidence type="ECO:0000256" key="2">
    <source>
        <dbReference type="ARBA" id="ARBA00022801"/>
    </source>
</evidence>
<organism evidence="5 6">
    <name type="scientific">Bos mutus</name>
    <name type="common">wild yak</name>
    <dbReference type="NCBI Taxonomy" id="72004"/>
    <lineage>
        <taxon>Eukaryota</taxon>
        <taxon>Metazoa</taxon>
        <taxon>Chordata</taxon>
        <taxon>Craniata</taxon>
        <taxon>Vertebrata</taxon>
        <taxon>Euteleostomi</taxon>
        <taxon>Mammalia</taxon>
        <taxon>Eutheria</taxon>
        <taxon>Laurasiatheria</taxon>
        <taxon>Artiodactyla</taxon>
        <taxon>Ruminantia</taxon>
        <taxon>Pecora</taxon>
        <taxon>Bovidae</taxon>
        <taxon>Bovinae</taxon>
        <taxon>Bos</taxon>
    </lineage>
</organism>
<name>L8HY05_9CETA</name>
<protein>
    <recommendedName>
        <fullName evidence="4">Peptidase A2 domain-containing protein</fullName>
    </recommendedName>
</protein>
<evidence type="ECO:0000313" key="6">
    <source>
        <dbReference type="Proteomes" id="UP000011080"/>
    </source>
</evidence>
<feature type="non-terminal residue" evidence="5">
    <location>
        <position position="237"/>
    </location>
</feature>
<proteinExistence type="inferred from homology"/>
<feature type="non-terminal residue" evidence="5">
    <location>
        <position position="1"/>
    </location>
</feature>
<evidence type="ECO:0000256" key="1">
    <source>
        <dbReference type="ARBA" id="ARBA00010879"/>
    </source>
</evidence>
<dbReference type="GO" id="GO:0006508">
    <property type="term" value="P:proteolysis"/>
    <property type="evidence" value="ECO:0007669"/>
    <property type="project" value="InterPro"/>
</dbReference>
<dbReference type="Proteomes" id="UP000011080">
    <property type="component" value="Unassembled WGS sequence"/>
</dbReference>
<dbReference type="PANTHER" id="PTHR33064:SF38">
    <property type="entry name" value="LRRGT00076-LIKE"/>
    <property type="match status" value="1"/>
</dbReference>
<evidence type="ECO:0000259" key="4">
    <source>
        <dbReference type="PROSITE" id="PS50175"/>
    </source>
</evidence>
<dbReference type="Gene3D" id="2.40.70.10">
    <property type="entry name" value="Acid Proteases"/>
    <property type="match status" value="1"/>
</dbReference>
<dbReference type="InterPro" id="IPR000477">
    <property type="entry name" value="RT_dom"/>
</dbReference>
<dbReference type="SUPFAM" id="SSF56672">
    <property type="entry name" value="DNA/RNA polymerases"/>
    <property type="match status" value="1"/>
</dbReference>
<gene>
    <name evidence="5" type="ORF">M91_15078</name>
</gene>
<dbReference type="SUPFAM" id="SSF50630">
    <property type="entry name" value="Acid proteases"/>
    <property type="match status" value="1"/>
</dbReference>
<dbReference type="InterPro" id="IPR001995">
    <property type="entry name" value="Peptidase_A2_cat"/>
</dbReference>
<dbReference type="Gene3D" id="3.30.70.270">
    <property type="match status" value="1"/>
</dbReference>
<feature type="domain" description="Peptidase A2" evidence="4">
    <location>
        <begin position="1"/>
        <end position="21"/>
    </location>
</feature>
<dbReference type="PROSITE" id="PS50175">
    <property type="entry name" value="ASP_PROT_RETROV"/>
    <property type="match status" value="1"/>
</dbReference>
<dbReference type="Gene3D" id="3.10.10.10">
    <property type="entry name" value="HIV Type 1 Reverse Transcriptase, subunit A, domain 1"/>
    <property type="match status" value="1"/>
</dbReference>
<accession>L8HY05</accession>
<dbReference type="Pfam" id="PF00078">
    <property type="entry name" value="RVT_1"/>
    <property type="match status" value="1"/>
</dbReference>
<dbReference type="InterPro" id="IPR043128">
    <property type="entry name" value="Rev_trsase/Diguanyl_cyclase"/>
</dbReference>
<feature type="compositionally biased region" description="Basic and acidic residues" evidence="3">
    <location>
        <begin position="57"/>
        <end position="68"/>
    </location>
</feature>
<reference evidence="5 6" key="1">
    <citation type="journal article" date="2012" name="Nat. Genet.">
        <title>The yak genome and adaptation to life at high altitude.</title>
        <authorList>
            <person name="Qiu Q."/>
            <person name="Zhang G."/>
            <person name="Ma T."/>
            <person name="Qian W."/>
            <person name="Wang J."/>
            <person name="Ye Z."/>
            <person name="Cao C."/>
            <person name="Hu Q."/>
            <person name="Kim J."/>
            <person name="Larkin D.M."/>
            <person name="Auvil L."/>
            <person name="Capitanu B."/>
            <person name="Ma J."/>
            <person name="Lewin H.A."/>
            <person name="Qian X."/>
            <person name="Lang Y."/>
            <person name="Zhou R."/>
            <person name="Wang L."/>
            <person name="Wang K."/>
            <person name="Xia J."/>
            <person name="Liao S."/>
            <person name="Pan S."/>
            <person name="Lu X."/>
            <person name="Hou H."/>
            <person name="Wang Y."/>
            <person name="Zang X."/>
            <person name="Yin Y."/>
            <person name="Ma H."/>
            <person name="Zhang J."/>
            <person name="Wang Z."/>
            <person name="Zhang Y."/>
            <person name="Zhang D."/>
            <person name="Yonezawa T."/>
            <person name="Hasegawa M."/>
            <person name="Zhong Y."/>
            <person name="Liu W."/>
            <person name="Zhang Y."/>
            <person name="Huang Z."/>
            <person name="Zhang S."/>
            <person name="Long R."/>
            <person name="Yang H."/>
            <person name="Wang J."/>
            <person name="Lenstra J.A."/>
            <person name="Cooper D.N."/>
            <person name="Wu Y."/>
            <person name="Wang J."/>
            <person name="Shi P."/>
            <person name="Wang J."/>
            <person name="Liu J."/>
        </authorList>
    </citation>
    <scope>NUCLEOTIDE SEQUENCE [LARGE SCALE GENOMIC DNA]</scope>
    <source>
        <strain evidence="6">yakQH1</strain>
    </source>
</reference>
<dbReference type="AlphaFoldDB" id="L8HY05"/>
<comment type="similarity">
    <text evidence="1">Belongs to the beta type-B retroviral polymerase family. HERV class-II K(HML-2) pol subfamily.</text>
</comment>
<evidence type="ECO:0000313" key="5">
    <source>
        <dbReference type="EMBL" id="ELR47947.1"/>
    </source>
</evidence>
<dbReference type="EMBL" id="JH882897">
    <property type="protein sequence ID" value="ELR47947.1"/>
    <property type="molecule type" value="Genomic_DNA"/>
</dbReference>
<dbReference type="GO" id="GO:0004190">
    <property type="term" value="F:aspartic-type endopeptidase activity"/>
    <property type="evidence" value="ECO:0007669"/>
    <property type="project" value="InterPro"/>
</dbReference>